<protein>
    <submittedName>
        <fullName evidence="2">Substrate-binding domain-containing protein</fullName>
    </submittedName>
</protein>
<dbReference type="SUPFAM" id="SSF53850">
    <property type="entry name" value="Periplasmic binding protein-like II"/>
    <property type="match status" value="1"/>
</dbReference>
<evidence type="ECO:0000313" key="3">
    <source>
        <dbReference type="Proteomes" id="UP000718281"/>
    </source>
</evidence>
<dbReference type="InterPro" id="IPR002035">
    <property type="entry name" value="VWF_A"/>
</dbReference>
<dbReference type="SMART" id="SM00327">
    <property type="entry name" value="VWA"/>
    <property type="match status" value="1"/>
</dbReference>
<dbReference type="Proteomes" id="UP000718281">
    <property type="component" value="Unassembled WGS sequence"/>
</dbReference>
<accession>A0A935CCA8</accession>
<sequence>MIPLVAFAVAVGGGGGAWWAISRAGGPSTEAGAASSASGGTAAAVTTPCTSSVAVQVAVAGPLLPAVRTAADLATAAGACATYAVTAQSAPATAANIAGGTGPNVWIPDSSAWVADLTAKVPNAVTAGQSVALSPLVVAIPKALATSVTSAPTWAQLVAFTLPVQFADPTASASSRLALRSAYAALGTSSEARIALGAAMIRLSRTKVASEDVLYAQATAGATPASAFPAEEAAVAAYNAANAGTRLVAAIPAGGTSAFDHPFVTVGAPSASVKAGADALLAALQSPAGKAAVAAAGFRSGPTDAAPKVDGLIGGAPTYLPEPPPEAATALARSWAAVGTEMRMLAVVDTSGSMKDPAGSSTRMALAHQAGLVALSAFPPGSVIGLWRFGYHLGGPTQDWQEVVPQRGLNDVVGGKDQRALLAEGFATLAARPGGSTGLYDTILAAYEQAKAGYDPTRINSIVLLTDGKNEDPRSITLDDLLAKLAAAKDPARPIVVITVAIGPDADAATLARVTEVTGGRSYTATAPEQITGVFVDALLNRS</sequence>
<dbReference type="AlphaFoldDB" id="A0A935CCA8"/>
<reference evidence="2 3" key="1">
    <citation type="submission" date="2020-10" db="EMBL/GenBank/DDBJ databases">
        <title>Connecting structure to function with the recovery of over 1000 high-quality activated sludge metagenome-assembled genomes encoding full-length rRNA genes using long-read sequencing.</title>
        <authorList>
            <person name="Singleton C.M."/>
            <person name="Petriglieri F."/>
            <person name="Kristensen J.M."/>
            <person name="Kirkegaard R.H."/>
            <person name="Michaelsen T.Y."/>
            <person name="Andersen M.H."/>
            <person name="Karst S.M."/>
            <person name="Dueholm M.S."/>
            <person name="Nielsen P.H."/>
            <person name="Albertsen M."/>
        </authorList>
    </citation>
    <scope>NUCLEOTIDE SEQUENCE [LARGE SCALE GENOMIC DNA]</scope>
    <source>
        <strain evidence="2">AalE_18-Q3-R2-46_BAT3C.188</strain>
    </source>
</reference>
<dbReference type="PROSITE" id="PS50234">
    <property type="entry name" value="VWFA"/>
    <property type="match status" value="1"/>
</dbReference>
<comment type="caution">
    <text evidence="2">The sequence shown here is derived from an EMBL/GenBank/DDBJ whole genome shotgun (WGS) entry which is preliminary data.</text>
</comment>
<evidence type="ECO:0000259" key="1">
    <source>
        <dbReference type="PROSITE" id="PS50234"/>
    </source>
</evidence>
<organism evidence="2 3">
    <name type="scientific">Candidatus Phosphoribacter hodrii</name>
    <dbReference type="NCBI Taxonomy" id="2953743"/>
    <lineage>
        <taxon>Bacteria</taxon>
        <taxon>Bacillati</taxon>
        <taxon>Actinomycetota</taxon>
        <taxon>Actinomycetes</taxon>
        <taxon>Micrococcales</taxon>
        <taxon>Dermatophilaceae</taxon>
        <taxon>Candidatus Phosphoribacter</taxon>
    </lineage>
</organism>
<dbReference type="Pfam" id="PF13531">
    <property type="entry name" value="SBP_bac_11"/>
    <property type="match status" value="1"/>
</dbReference>
<dbReference type="Gene3D" id="3.40.50.410">
    <property type="entry name" value="von Willebrand factor, type A domain"/>
    <property type="match status" value="1"/>
</dbReference>
<dbReference type="InterPro" id="IPR036465">
    <property type="entry name" value="vWFA_dom_sf"/>
</dbReference>
<gene>
    <name evidence="2" type="ORF">IPF40_02045</name>
</gene>
<feature type="domain" description="VWFA" evidence="1">
    <location>
        <begin position="343"/>
        <end position="539"/>
    </location>
</feature>
<proteinExistence type="predicted"/>
<name>A0A935CCA8_9MICO</name>
<evidence type="ECO:0000313" key="2">
    <source>
        <dbReference type="EMBL" id="MBK6299869.1"/>
    </source>
</evidence>
<dbReference type="EMBL" id="JADIXZ010000001">
    <property type="protein sequence ID" value="MBK6299869.1"/>
    <property type="molecule type" value="Genomic_DNA"/>
</dbReference>
<dbReference type="SUPFAM" id="SSF53300">
    <property type="entry name" value="vWA-like"/>
    <property type="match status" value="1"/>
</dbReference>